<dbReference type="InterPro" id="IPR006016">
    <property type="entry name" value="UspA"/>
</dbReference>
<feature type="domain" description="UspA" evidence="1">
    <location>
        <begin position="37"/>
        <end position="71"/>
    </location>
</feature>
<proteinExistence type="predicted"/>
<gene>
    <name evidence="2" type="ORF">A5634_04650</name>
</gene>
<evidence type="ECO:0000313" key="2">
    <source>
        <dbReference type="EMBL" id="OBK23920.1"/>
    </source>
</evidence>
<organism evidence="2 3">
    <name type="scientific">Mycobacterium asiaticum</name>
    <dbReference type="NCBI Taxonomy" id="1790"/>
    <lineage>
        <taxon>Bacteria</taxon>
        <taxon>Bacillati</taxon>
        <taxon>Actinomycetota</taxon>
        <taxon>Actinomycetes</taxon>
        <taxon>Mycobacteriales</taxon>
        <taxon>Mycobacteriaceae</taxon>
        <taxon>Mycobacterium</taxon>
    </lineage>
</organism>
<name>A0A1A3NRC7_MYCAS</name>
<evidence type="ECO:0000259" key="1">
    <source>
        <dbReference type="Pfam" id="PF00582"/>
    </source>
</evidence>
<reference evidence="2 3" key="1">
    <citation type="submission" date="2016-06" db="EMBL/GenBank/DDBJ databases">
        <authorList>
            <person name="Kjaerup R.B."/>
            <person name="Dalgaard T.S."/>
            <person name="Juul-Madsen H.R."/>
        </authorList>
    </citation>
    <scope>NUCLEOTIDE SEQUENCE [LARGE SCALE GENOMIC DNA]</scope>
    <source>
        <strain evidence="2 3">1165133.8</strain>
    </source>
</reference>
<dbReference type="SUPFAM" id="SSF52402">
    <property type="entry name" value="Adenine nucleotide alpha hydrolases-like"/>
    <property type="match status" value="1"/>
</dbReference>
<protein>
    <recommendedName>
        <fullName evidence="1">UspA domain-containing protein</fullName>
    </recommendedName>
</protein>
<dbReference type="Gene3D" id="3.40.50.620">
    <property type="entry name" value="HUPs"/>
    <property type="match status" value="1"/>
</dbReference>
<evidence type="ECO:0000313" key="3">
    <source>
        <dbReference type="Proteomes" id="UP000093928"/>
    </source>
</evidence>
<sequence length="72" mass="8328">MQHNIIADYAIDLQRLQDFACLHRPRFQNRILDGEILTLATSPRTELRRVLLGTRSDKIIRHSPVPVLVLPD</sequence>
<dbReference type="Pfam" id="PF00582">
    <property type="entry name" value="Usp"/>
    <property type="match status" value="1"/>
</dbReference>
<accession>A0A1A3NRC7</accession>
<comment type="caution">
    <text evidence="2">The sequence shown here is derived from an EMBL/GenBank/DDBJ whole genome shotgun (WGS) entry which is preliminary data.</text>
</comment>
<dbReference type="Proteomes" id="UP000093928">
    <property type="component" value="Unassembled WGS sequence"/>
</dbReference>
<dbReference type="InterPro" id="IPR014729">
    <property type="entry name" value="Rossmann-like_a/b/a_fold"/>
</dbReference>
<dbReference type="EMBL" id="LZLS01000167">
    <property type="protein sequence ID" value="OBK23920.1"/>
    <property type="molecule type" value="Genomic_DNA"/>
</dbReference>
<dbReference type="AlphaFoldDB" id="A0A1A3NRC7"/>